<dbReference type="PANTHER" id="PTHR33879:SF3">
    <property type="entry name" value="17.6 KDA CLASS II HEAT SHOCK PROTEIN-RELATED"/>
    <property type="match status" value="1"/>
</dbReference>
<dbReference type="Proteomes" id="UP001396334">
    <property type="component" value="Unassembled WGS sequence"/>
</dbReference>
<reference evidence="1 2" key="1">
    <citation type="journal article" date="2024" name="G3 (Bethesda)">
        <title>Genome assembly of Hibiscus sabdariffa L. provides insights into metabolisms of medicinal natural products.</title>
        <authorList>
            <person name="Kim T."/>
        </authorList>
    </citation>
    <scope>NUCLEOTIDE SEQUENCE [LARGE SCALE GENOMIC DNA]</scope>
    <source>
        <strain evidence="1">TK-2024</strain>
        <tissue evidence="1">Old leaves</tissue>
    </source>
</reference>
<organism evidence="1 2">
    <name type="scientific">Hibiscus sabdariffa</name>
    <name type="common">roselle</name>
    <dbReference type="NCBI Taxonomy" id="183260"/>
    <lineage>
        <taxon>Eukaryota</taxon>
        <taxon>Viridiplantae</taxon>
        <taxon>Streptophyta</taxon>
        <taxon>Embryophyta</taxon>
        <taxon>Tracheophyta</taxon>
        <taxon>Spermatophyta</taxon>
        <taxon>Magnoliopsida</taxon>
        <taxon>eudicotyledons</taxon>
        <taxon>Gunneridae</taxon>
        <taxon>Pentapetalae</taxon>
        <taxon>rosids</taxon>
        <taxon>malvids</taxon>
        <taxon>Malvales</taxon>
        <taxon>Malvaceae</taxon>
        <taxon>Malvoideae</taxon>
        <taxon>Hibiscus</taxon>
    </lineage>
</organism>
<accession>A0ABR2PAE8</accession>
<evidence type="ECO:0000313" key="2">
    <source>
        <dbReference type="Proteomes" id="UP001396334"/>
    </source>
</evidence>
<sequence length="170" mass="19387">MRIHPLPRKRNVAVQYDMNSRLSRSETESLLAPGPLKRLRRLPHLFNRVLELPFRSDADVEVEESADRFKFVAEMDGWIGDVVRAHTVEIHPGITRIVIRRSDNLVRSYTLDDIELDMWRFRLPEMTRPELANVTYDDGKLIVTVPKGELRGGIGNGGGGNNSNMLVLVE</sequence>
<comment type="caution">
    <text evidence="1">The sequence shown here is derived from an EMBL/GenBank/DDBJ whole genome shotgun (WGS) entry which is preliminary data.</text>
</comment>
<dbReference type="EMBL" id="JBBPBN010000069">
    <property type="protein sequence ID" value="KAK8985378.1"/>
    <property type="molecule type" value="Genomic_DNA"/>
</dbReference>
<keyword evidence="2" id="KW-1185">Reference proteome</keyword>
<proteinExistence type="predicted"/>
<evidence type="ECO:0000313" key="1">
    <source>
        <dbReference type="EMBL" id="KAK8985378.1"/>
    </source>
</evidence>
<dbReference type="PANTHER" id="PTHR33879">
    <property type="entry name" value="17.6 KDA CLASS II HEAT SHOCK PROTEIN-RELATED"/>
    <property type="match status" value="1"/>
</dbReference>
<dbReference type="CDD" id="cd00298">
    <property type="entry name" value="ACD_sHsps_p23-like"/>
    <property type="match status" value="1"/>
</dbReference>
<name>A0ABR2PAE8_9ROSI</name>
<protein>
    <recommendedName>
        <fullName evidence="3">SHSP domain-containing protein</fullName>
    </recommendedName>
</protein>
<evidence type="ECO:0008006" key="3">
    <source>
        <dbReference type="Google" id="ProtNLM"/>
    </source>
</evidence>
<gene>
    <name evidence="1" type="ORF">V6N11_068635</name>
</gene>